<dbReference type="InterPro" id="IPR031425">
    <property type="entry name" value="NPR1/NH1-interacting"/>
</dbReference>
<dbReference type="PANTHER" id="PTHR33669:SF28">
    <property type="entry name" value="PROTEIN NIM1-INTERACTING 1"/>
    <property type="match status" value="1"/>
</dbReference>
<feature type="compositionally biased region" description="Basic and acidic residues" evidence="4">
    <location>
        <begin position="1"/>
        <end position="22"/>
    </location>
</feature>
<dbReference type="RefSeq" id="XP_010456111.1">
    <property type="nucleotide sequence ID" value="XM_010457809.2"/>
</dbReference>
<evidence type="ECO:0000256" key="2">
    <source>
        <dbReference type="ARBA" id="ARBA00009937"/>
    </source>
</evidence>
<feature type="compositionally biased region" description="Polar residues" evidence="4">
    <location>
        <begin position="91"/>
        <end position="103"/>
    </location>
</feature>
<organism evidence="5 6">
    <name type="scientific">Camelina sativa</name>
    <name type="common">False flax</name>
    <name type="synonym">Myagrum sativum</name>
    <dbReference type="NCBI Taxonomy" id="90675"/>
    <lineage>
        <taxon>Eukaryota</taxon>
        <taxon>Viridiplantae</taxon>
        <taxon>Streptophyta</taxon>
        <taxon>Embryophyta</taxon>
        <taxon>Tracheophyta</taxon>
        <taxon>Spermatophyta</taxon>
        <taxon>Magnoliopsida</taxon>
        <taxon>eudicotyledons</taxon>
        <taxon>Gunneridae</taxon>
        <taxon>Pentapetalae</taxon>
        <taxon>rosids</taxon>
        <taxon>malvids</taxon>
        <taxon>Brassicales</taxon>
        <taxon>Brassicaceae</taxon>
        <taxon>Camelineae</taxon>
        <taxon>Camelina</taxon>
    </lineage>
</organism>
<reference evidence="5" key="1">
    <citation type="journal article" date="2014" name="Nat. Commun.">
        <title>The emerging biofuel crop Camelina sativa retains a highly undifferentiated hexaploid genome structure.</title>
        <authorList>
            <person name="Kagale S."/>
            <person name="Koh C."/>
            <person name="Nixon J."/>
            <person name="Bollina V."/>
            <person name="Clarke W.E."/>
            <person name="Tuteja R."/>
            <person name="Spillane C."/>
            <person name="Robinson S.J."/>
            <person name="Links M.G."/>
            <person name="Clarke C."/>
            <person name="Higgins E.E."/>
            <person name="Huebert T."/>
            <person name="Sharpe A.G."/>
            <person name="Parkin I.A."/>
        </authorList>
    </citation>
    <scope>NUCLEOTIDE SEQUENCE [LARGE SCALE GENOMIC DNA]</scope>
    <source>
        <strain evidence="5">cv. DH55</strain>
    </source>
</reference>
<sequence length="149" mass="17220">MAIMNKEEKKTENKRINEIDDSHENEELENKKMDMFFSLIKNYREAKKRRRQELTQDSGDVASIPAKRSDSGIVPVFRPEDFSHCVDLNLKPSSNSIIPTNKNQELDKEEEEQAEQDQEEEAEKEIREDNGLDLNDGLLDNGLDLNLAL</sequence>
<dbReference type="GeneID" id="104737596"/>
<comment type="similarity">
    <text evidence="2">Belongs to the NPR1-interactor family.</text>
</comment>
<proteinExistence type="inferred from homology"/>
<feature type="region of interest" description="Disordered" evidence="4">
    <location>
        <begin position="47"/>
        <end position="75"/>
    </location>
</feature>
<gene>
    <name evidence="6" type="primary">LOC104737596</name>
</gene>
<feature type="compositionally biased region" description="Acidic residues" evidence="4">
    <location>
        <begin position="107"/>
        <end position="123"/>
    </location>
</feature>
<dbReference type="Pfam" id="PF15699">
    <property type="entry name" value="NPR1_interact"/>
    <property type="match status" value="1"/>
</dbReference>
<evidence type="ECO:0000256" key="1">
    <source>
        <dbReference type="ARBA" id="ARBA00004123"/>
    </source>
</evidence>
<dbReference type="PANTHER" id="PTHR33669">
    <property type="entry name" value="PROTEIN NEGATIVE REGULATOR OF RESISTANCE"/>
    <property type="match status" value="1"/>
</dbReference>
<evidence type="ECO:0000313" key="6">
    <source>
        <dbReference type="RefSeq" id="XP_010456111.1"/>
    </source>
</evidence>
<evidence type="ECO:0000256" key="3">
    <source>
        <dbReference type="ARBA" id="ARBA00023242"/>
    </source>
</evidence>
<reference evidence="6" key="2">
    <citation type="submission" date="2025-08" db="UniProtKB">
        <authorList>
            <consortium name="RefSeq"/>
        </authorList>
    </citation>
    <scope>IDENTIFICATION</scope>
    <source>
        <tissue evidence="6">Leaf</tissue>
    </source>
</reference>
<keyword evidence="3" id="KW-0539">Nucleus</keyword>
<comment type="subcellular location">
    <subcellularLocation>
        <location evidence="1">Nucleus</location>
    </subcellularLocation>
</comment>
<dbReference type="Proteomes" id="UP000694864">
    <property type="component" value="Chromosome 13"/>
</dbReference>
<keyword evidence="5" id="KW-1185">Reference proteome</keyword>
<feature type="region of interest" description="Disordered" evidence="4">
    <location>
        <begin position="1"/>
        <end position="29"/>
    </location>
</feature>
<accession>A0ABM0VH90</accession>
<feature type="region of interest" description="Disordered" evidence="4">
    <location>
        <begin position="88"/>
        <end position="137"/>
    </location>
</feature>
<name>A0ABM0VH90_CAMSA</name>
<evidence type="ECO:0000313" key="5">
    <source>
        <dbReference type="Proteomes" id="UP000694864"/>
    </source>
</evidence>
<evidence type="ECO:0000256" key="4">
    <source>
        <dbReference type="SAM" id="MobiDB-lite"/>
    </source>
</evidence>
<protein>
    <submittedName>
        <fullName evidence="6">Protein NIM1-INTERACTING 1-like</fullName>
    </submittedName>
</protein>